<evidence type="ECO:0000256" key="14">
    <source>
        <dbReference type="SAM" id="Phobius"/>
    </source>
</evidence>
<comment type="similarity">
    <text evidence="1 13">Belongs to the eukaryotic diacylglycerol kinase family.</text>
</comment>
<evidence type="ECO:0000256" key="6">
    <source>
        <dbReference type="ARBA" id="ARBA00022741"/>
    </source>
</evidence>
<evidence type="ECO:0000259" key="15">
    <source>
        <dbReference type="PROSITE" id="PS50081"/>
    </source>
</evidence>
<dbReference type="AlphaFoldDB" id="A0AAV5DSQ5"/>
<keyword evidence="3 13" id="KW-0808">Transferase</keyword>
<keyword evidence="7" id="KW-0863">Zinc-finger</keyword>
<feature type="domain" description="Phorbol-ester/DAG-type" evidence="15">
    <location>
        <begin position="74"/>
        <end position="136"/>
    </location>
</feature>
<dbReference type="InterPro" id="IPR001206">
    <property type="entry name" value="Diacylglycerol_kinase_cat_dom"/>
</dbReference>
<dbReference type="InterPro" id="IPR037607">
    <property type="entry name" value="DGK"/>
</dbReference>
<dbReference type="FunFam" id="3.30.60.20:FF:000027">
    <property type="entry name" value="Diacylglycerol kinase"/>
    <property type="match status" value="1"/>
</dbReference>
<proteinExistence type="inferred from homology"/>
<dbReference type="InterPro" id="IPR017438">
    <property type="entry name" value="ATP-NAD_kinase_N"/>
</dbReference>
<evidence type="ECO:0000256" key="8">
    <source>
        <dbReference type="ARBA" id="ARBA00022777"/>
    </source>
</evidence>
<organism evidence="17 18">
    <name type="scientific">Eleusine coracana subsp. coracana</name>
    <dbReference type="NCBI Taxonomy" id="191504"/>
    <lineage>
        <taxon>Eukaryota</taxon>
        <taxon>Viridiplantae</taxon>
        <taxon>Streptophyta</taxon>
        <taxon>Embryophyta</taxon>
        <taxon>Tracheophyta</taxon>
        <taxon>Spermatophyta</taxon>
        <taxon>Magnoliopsida</taxon>
        <taxon>Liliopsida</taxon>
        <taxon>Poales</taxon>
        <taxon>Poaceae</taxon>
        <taxon>PACMAD clade</taxon>
        <taxon>Chloridoideae</taxon>
        <taxon>Cynodonteae</taxon>
        <taxon>Eleusininae</taxon>
        <taxon>Eleusine</taxon>
    </lineage>
</organism>
<evidence type="ECO:0000256" key="5">
    <source>
        <dbReference type="ARBA" id="ARBA00022737"/>
    </source>
</evidence>
<feature type="domain" description="DAGKc" evidence="16">
    <location>
        <begin position="334"/>
        <end position="473"/>
    </location>
</feature>
<dbReference type="InterPro" id="IPR046349">
    <property type="entry name" value="C1-like_sf"/>
</dbReference>
<evidence type="ECO:0000256" key="10">
    <source>
        <dbReference type="ARBA" id="ARBA00022833"/>
    </source>
</evidence>
<dbReference type="GO" id="GO:0006952">
    <property type="term" value="P:defense response"/>
    <property type="evidence" value="ECO:0007669"/>
    <property type="project" value="UniProtKB-KW"/>
</dbReference>
<dbReference type="PANTHER" id="PTHR11255">
    <property type="entry name" value="DIACYLGLYCEROL KINASE"/>
    <property type="match status" value="1"/>
</dbReference>
<dbReference type="GO" id="GO:0016020">
    <property type="term" value="C:membrane"/>
    <property type="evidence" value="ECO:0007669"/>
    <property type="project" value="TreeGrafter"/>
</dbReference>
<evidence type="ECO:0000256" key="9">
    <source>
        <dbReference type="ARBA" id="ARBA00022821"/>
    </source>
</evidence>
<evidence type="ECO:0000256" key="4">
    <source>
        <dbReference type="ARBA" id="ARBA00022723"/>
    </source>
</evidence>
<dbReference type="EMBL" id="BQKI01000071">
    <property type="protein sequence ID" value="GJN13517.1"/>
    <property type="molecule type" value="Genomic_DNA"/>
</dbReference>
<dbReference type="Gene3D" id="2.60.200.40">
    <property type="match status" value="1"/>
</dbReference>
<keyword evidence="14" id="KW-1133">Transmembrane helix</keyword>
<keyword evidence="8 13" id="KW-0418">Kinase</keyword>
<gene>
    <name evidence="17" type="primary">gb00230</name>
    <name evidence="17" type="ORF">PR202_gb00230</name>
</gene>
<dbReference type="Proteomes" id="UP001054889">
    <property type="component" value="Unassembled WGS sequence"/>
</dbReference>
<dbReference type="GO" id="GO:0008270">
    <property type="term" value="F:zinc ion binding"/>
    <property type="evidence" value="ECO:0007669"/>
    <property type="project" value="UniProtKB-KW"/>
</dbReference>
<comment type="caution">
    <text evidence="17">The sequence shown here is derived from an EMBL/GenBank/DDBJ whole genome shotgun (WGS) entry which is preliminary data.</text>
</comment>
<keyword evidence="10" id="KW-0862">Zinc</keyword>
<dbReference type="Gene3D" id="3.30.60.20">
    <property type="match status" value="1"/>
</dbReference>
<dbReference type="Pfam" id="PF00781">
    <property type="entry name" value="DAGK_cat"/>
    <property type="match status" value="1"/>
</dbReference>
<dbReference type="FunFam" id="3.40.50.10330:FF:000006">
    <property type="entry name" value="Diacylglycerol kinase"/>
    <property type="match status" value="1"/>
</dbReference>
<keyword evidence="6 13" id="KW-0547">Nucleotide-binding</keyword>
<keyword evidence="11 13" id="KW-0067">ATP-binding</keyword>
<dbReference type="Gene3D" id="3.40.50.10330">
    <property type="entry name" value="Probable inorganic polyphosphate/atp-NAD kinase, domain 1"/>
    <property type="match status" value="1"/>
</dbReference>
<dbReference type="SMART" id="SM00045">
    <property type="entry name" value="DAGKa"/>
    <property type="match status" value="1"/>
</dbReference>
<evidence type="ECO:0000313" key="18">
    <source>
        <dbReference type="Proteomes" id="UP001054889"/>
    </source>
</evidence>
<keyword evidence="12" id="KW-0346">Stress response</keyword>
<evidence type="ECO:0000256" key="2">
    <source>
        <dbReference type="ARBA" id="ARBA00011245"/>
    </source>
</evidence>
<dbReference type="SUPFAM" id="SSF111331">
    <property type="entry name" value="NAD kinase/diacylglycerol kinase-like"/>
    <property type="match status" value="1"/>
</dbReference>
<dbReference type="CDD" id="cd20805">
    <property type="entry name" value="C1_DGK_rpt2"/>
    <property type="match status" value="1"/>
</dbReference>
<comment type="subunit">
    <text evidence="2">Monomer.</text>
</comment>
<dbReference type="InterPro" id="IPR002219">
    <property type="entry name" value="PKC_DAG/PE"/>
</dbReference>
<reference evidence="17" key="2">
    <citation type="submission" date="2021-12" db="EMBL/GenBank/DDBJ databases">
        <title>Resequencing data analysis of finger millet.</title>
        <authorList>
            <person name="Hatakeyama M."/>
            <person name="Aluri S."/>
            <person name="Balachadran M.T."/>
            <person name="Sivarajan S.R."/>
            <person name="Poveda L."/>
            <person name="Shimizu-Inatsugi R."/>
            <person name="Schlapbach R."/>
            <person name="Sreeman S.M."/>
            <person name="Shimizu K.K."/>
        </authorList>
    </citation>
    <scope>NUCLEOTIDE SEQUENCE</scope>
</reference>
<dbReference type="GO" id="GO:0007200">
    <property type="term" value="P:phospholipase C-activating G protein-coupled receptor signaling pathway"/>
    <property type="evidence" value="ECO:0007669"/>
    <property type="project" value="InterPro"/>
</dbReference>
<keyword evidence="14" id="KW-0472">Membrane</keyword>
<evidence type="ECO:0000259" key="16">
    <source>
        <dbReference type="PROSITE" id="PS50146"/>
    </source>
</evidence>
<evidence type="ECO:0000256" key="13">
    <source>
        <dbReference type="RuleBase" id="RU361128"/>
    </source>
</evidence>
<evidence type="ECO:0000256" key="7">
    <source>
        <dbReference type="ARBA" id="ARBA00022771"/>
    </source>
</evidence>
<protein>
    <recommendedName>
        <fullName evidence="13">Diacylglycerol kinase</fullName>
        <shortName evidence="13">DAG kinase</shortName>
        <ecNumber evidence="13">2.7.1.107</ecNumber>
    </recommendedName>
</protein>
<reference evidence="17" key="1">
    <citation type="journal article" date="2018" name="DNA Res.">
        <title>Multiple hybrid de novo genome assembly of finger millet, an orphan allotetraploid crop.</title>
        <authorList>
            <person name="Hatakeyama M."/>
            <person name="Aluri S."/>
            <person name="Balachadran M.T."/>
            <person name="Sivarajan S.R."/>
            <person name="Patrignani A."/>
            <person name="Gruter S."/>
            <person name="Poveda L."/>
            <person name="Shimizu-Inatsugi R."/>
            <person name="Baeten J."/>
            <person name="Francoijs K.J."/>
            <person name="Nataraja K.N."/>
            <person name="Reddy Y.A.N."/>
            <person name="Phadnis S."/>
            <person name="Ravikumar R.L."/>
            <person name="Schlapbach R."/>
            <person name="Sreeman S.M."/>
            <person name="Shimizu K.K."/>
        </authorList>
    </citation>
    <scope>NUCLEOTIDE SEQUENCE</scope>
</reference>
<evidence type="ECO:0000313" key="17">
    <source>
        <dbReference type="EMBL" id="GJN13517.1"/>
    </source>
</evidence>
<dbReference type="PANTHER" id="PTHR11255:SF104">
    <property type="entry name" value="DIACYLGLYCEROL KINASE 2"/>
    <property type="match status" value="1"/>
</dbReference>
<dbReference type="Pfam" id="PF00130">
    <property type="entry name" value="C1_1"/>
    <property type="match status" value="1"/>
</dbReference>
<keyword evidence="5" id="KW-0677">Repeat</keyword>
<feature type="transmembrane region" description="Helical" evidence="14">
    <location>
        <begin position="20"/>
        <end position="43"/>
    </location>
</feature>
<dbReference type="PROSITE" id="PS50081">
    <property type="entry name" value="ZF_DAG_PE_2"/>
    <property type="match status" value="1"/>
</dbReference>
<dbReference type="EC" id="2.7.1.107" evidence="13"/>
<dbReference type="SMART" id="SM00109">
    <property type="entry name" value="C1"/>
    <property type="match status" value="2"/>
</dbReference>
<name>A0AAV5DSQ5_ELECO</name>
<evidence type="ECO:0000256" key="3">
    <source>
        <dbReference type="ARBA" id="ARBA00022679"/>
    </source>
</evidence>
<dbReference type="CDD" id="cd00029">
    <property type="entry name" value="C1"/>
    <property type="match status" value="1"/>
</dbReference>
<accession>A0AAV5DSQ5</accession>
<sequence length="709" mass="78168">MDLVGTLLVSMAGLLDHPSGLHFFGWLITGGSFFLAALIYGLLKLQREASLYWTKAAAREKRAAWKELRCPSSSHTWAEDHFRGGQPSTCCVCLSSLGSAQGVVGSRAAESDMVHRCSVCGVAAHWYCSKGADEDCKCVAQAGNSPLLHHWSERWVELDDNPEISSFCYYCDEPCGVPFLGVSPIWRCLWCQRQIHVDCHAKLLKETGNTCDLGLLRRLIVPPQSVKEVGQAPAISGVLNSIKEGFVTSSVKSRVRRSRSKKRMNNLPGSKTNPISTDGSFFYSVLEGFARLQGMNGKFTLAKPKLSENPLKQTYGSGTPNGAKRKYELVDLPHDSRPLLVFINGKSGGRNGPSLRRRLNMLLNPIQIFELSASQGPEVGLELFQNVKHFRILVCGGDGTVAWVLDAIEKQNYESPPPVAILPLGTGNDLSRVMRWGGGLSSVERQGGICALLNDVDHAAVTVLDSWNVAIKEKNGQDGQCTKQVKFMTNYLGIGCDAKVAYDFHTTREERPDKFCSQFVNKLIYAREGAKDMMDRSCSDLPWHVGLEVDGKNIEIPEDAEGVIVMNIASYMGGVDLWQNDDEHDDDFSLQSMHDKMLEVVCISGTWHLGKLQVGLSRAHRLAQGKVIRLHLHSSFPVQVDGEPWIQPPGCLEISHRGQMFMLRRTSEEPTGHAAAIMSEVLVNAECNGVIDAAQKRLLLHEIALRLSS</sequence>
<dbReference type="GO" id="GO:0004143">
    <property type="term" value="F:ATP-dependent diacylglycerol kinase activity"/>
    <property type="evidence" value="ECO:0007669"/>
    <property type="project" value="UniProtKB-EC"/>
</dbReference>
<comment type="catalytic activity">
    <reaction evidence="13">
        <text>a 1,2-diacyl-sn-glycerol + ATP = a 1,2-diacyl-sn-glycero-3-phosphate + ADP + H(+)</text>
        <dbReference type="Rhea" id="RHEA:10272"/>
        <dbReference type="ChEBI" id="CHEBI:15378"/>
        <dbReference type="ChEBI" id="CHEBI:17815"/>
        <dbReference type="ChEBI" id="CHEBI:30616"/>
        <dbReference type="ChEBI" id="CHEBI:58608"/>
        <dbReference type="ChEBI" id="CHEBI:456216"/>
        <dbReference type="EC" id="2.7.1.107"/>
    </reaction>
</comment>
<dbReference type="InterPro" id="IPR016064">
    <property type="entry name" value="NAD/diacylglycerol_kinase_sf"/>
</dbReference>
<dbReference type="GO" id="GO:0005524">
    <property type="term" value="F:ATP binding"/>
    <property type="evidence" value="ECO:0007669"/>
    <property type="project" value="UniProtKB-KW"/>
</dbReference>
<keyword evidence="14" id="KW-0812">Transmembrane</keyword>
<evidence type="ECO:0000256" key="11">
    <source>
        <dbReference type="ARBA" id="ARBA00022840"/>
    </source>
</evidence>
<dbReference type="FunFam" id="2.60.200.40:FF:000006">
    <property type="entry name" value="Diacylglycerol kinase"/>
    <property type="match status" value="1"/>
</dbReference>
<dbReference type="PROSITE" id="PS50146">
    <property type="entry name" value="DAGK"/>
    <property type="match status" value="1"/>
</dbReference>
<dbReference type="InterPro" id="IPR000756">
    <property type="entry name" value="Diacylglycerol_kin_accessory"/>
</dbReference>
<evidence type="ECO:0000256" key="12">
    <source>
        <dbReference type="ARBA" id="ARBA00023016"/>
    </source>
</evidence>
<dbReference type="SUPFAM" id="SSF57889">
    <property type="entry name" value="Cysteine-rich domain"/>
    <property type="match status" value="1"/>
</dbReference>
<evidence type="ECO:0000256" key="1">
    <source>
        <dbReference type="ARBA" id="ARBA00009280"/>
    </source>
</evidence>
<keyword evidence="9" id="KW-0611">Plant defense</keyword>
<dbReference type="Pfam" id="PF00609">
    <property type="entry name" value="DAGK_acc"/>
    <property type="match status" value="1"/>
</dbReference>
<keyword evidence="4" id="KW-0479">Metal-binding</keyword>
<keyword evidence="18" id="KW-1185">Reference proteome</keyword>
<dbReference type="SMART" id="SM00046">
    <property type="entry name" value="DAGKc"/>
    <property type="match status" value="1"/>
</dbReference>